<dbReference type="GO" id="GO:0098796">
    <property type="term" value="C:membrane protein complex"/>
    <property type="evidence" value="ECO:0007669"/>
    <property type="project" value="UniProtKB-ARBA"/>
</dbReference>
<feature type="transmembrane region" description="Helical" evidence="14">
    <location>
        <begin position="575"/>
        <end position="600"/>
    </location>
</feature>
<keyword evidence="4" id="KW-0997">Cell inner membrane</keyword>
<keyword evidence="6" id="KW-0547">Nucleotide-binding</keyword>
<evidence type="ECO:0000313" key="16">
    <source>
        <dbReference type="EMBL" id="RTQ32903.1"/>
    </source>
</evidence>
<dbReference type="InterPro" id="IPR050250">
    <property type="entry name" value="Macrolide_Exporter_MacB"/>
</dbReference>
<dbReference type="InterPro" id="IPR017911">
    <property type="entry name" value="MacB-like_ATP-bd"/>
</dbReference>
<dbReference type="GO" id="GO:0016887">
    <property type="term" value="F:ATP hydrolysis activity"/>
    <property type="evidence" value="ECO:0007669"/>
    <property type="project" value="InterPro"/>
</dbReference>
<dbReference type="FunFam" id="3.40.50.300:FF:000032">
    <property type="entry name" value="Export ABC transporter ATP-binding protein"/>
    <property type="match status" value="1"/>
</dbReference>
<evidence type="ECO:0000256" key="11">
    <source>
        <dbReference type="ARBA" id="ARBA00023251"/>
    </source>
</evidence>
<keyword evidence="5 14" id="KW-0812">Transmembrane</keyword>
<dbReference type="SMART" id="SM00382">
    <property type="entry name" value="AAA"/>
    <property type="match status" value="1"/>
</dbReference>
<keyword evidence="17" id="KW-1185">Reference proteome</keyword>
<dbReference type="PROSITE" id="PS00211">
    <property type="entry name" value="ABC_TRANSPORTER_1"/>
    <property type="match status" value="1"/>
</dbReference>
<evidence type="ECO:0000256" key="4">
    <source>
        <dbReference type="ARBA" id="ARBA00022519"/>
    </source>
</evidence>
<dbReference type="OrthoDB" id="4814201at2"/>
<feature type="transmembrane region" description="Helical" evidence="14">
    <location>
        <begin position="612"/>
        <end position="634"/>
    </location>
</feature>
<dbReference type="InterPro" id="IPR017871">
    <property type="entry name" value="ABC_transporter-like_CS"/>
</dbReference>
<evidence type="ECO:0000256" key="3">
    <source>
        <dbReference type="ARBA" id="ARBA00022475"/>
    </source>
</evidence>
<dbReference type="PROSITE" id="PS50893">
    <property type="entry name" value="ABC_TRANSPORTER_2"/>
    <property type="match status" value="1"/>
</dbReference>
<dbReference type="Pfam" id="PF00005">
    <property type="entry name" value="ABC_tran"/>
    <property type="match status" value="1"/>
</dbReference>
<dbReference type="Proteomes" id="UP000267418">
    <property type="component" value="Unassembled WGS sequence"/>
</dbReference>
<dbReference type="GO" id="GO:0005886">
    <property type="term" value="C:plasma membrane"/>
    <property type="evidence" value="ECO:0007669"/>
    <property type="project" value="UniProtKB-SubCell"/>
</dbReference>
<comment type="subcellular location">
    <subcellularLocation>
        <location evidence="1">Cell inner membrane</location>
        <topology evidence="1">Multi-pass membrane protein</topology>
    </subcellularLocation>
</comment>
<feature type="domain" description="ABC transporter" evidence="15">
    <location>
        <begin position="7"/>
        <end position="245"/>
    </location>
</feature>
<dbReference type="Gene3D" id="3.40.50.300">
    <property type="entry name" value="P-loop containing nucleotide triphosphate hydrolases"/>
    <property type="match status" value="1"/>
</dbReference>
<dbReference type="GO" id="GO:0046677">
    <property type="term" value="P:response to antibiotic"/>
    <property type="evidence" value="ECO:0007669"/>
    <property type="project" value="UniProtKB-KW"/>
</dbReference>
<evidence type="ECO:0000256" key="13">
    <source>
        <dbReference type="ARBA" id="ARBA00041199"/>
    </source>
</evidence>
<keyword evidence="2" id="KW-0813">Transport</keyword>
<protein>
    <recommendedName>
        <fullName evidence="13">Pyoverdine export ATP-binding/permease protein PvdT</fullName>
    </recommendedName>
</protein>
<feature type="transmembrane region" description="Helical" evidence="14">
    <location>
        <begin position="524"/>
        <end position="548"/>
    </location>
</feature>
<dbReference type="GO" id="GO:0022857">
    <property type="term" value="F:transmembrane transporter activity"/>
    <property type="evidence" value="ECO:0007669"/>
    <property type="project" value="UniProtKB-ARBA"/>
</dbReference>
<comment type="caution">
    <text evidence="16">The sequence shown here is derived from an EMBL/GenBank/DDBJ whole genome shotgun (WGS) entry which is preliminary data.</text>
</comment>
<evidence type="ECO:0000256" key="12">
    <source>
        <dbReference type="ARBA" id="ARBA00038388"/>
    </source>
</evidence>
<dbReference type="PANTHER" id="PTHR30572">
    <property type="entry name" value="MEMBRANE COMPONENT OF TRANSPORTER-RELATED"/>
    <property type="match status" value="1"/>
</dbReference>
<dbReference type="AlphaFoldDB" id="A0A431TJ63"/>
<evidence type="ECO:0000259" key="15">
    <source>
        <dbReference type="PROSITE" id="PS50893"/>
    </source>
</evidence>
<dbReference type="CDD" id="cd03255">
    <property type="entry name" value="ABC_MJ0796_LolCDE_FtsE"/>
    <property type="match status" value="1"/>
</dbReference>
<keyword evidence="9 14" id="KW-1133">Transmembrane helix</keyword>
<dbReference type="EMBL" id="RXOE01000005">
    <property type="protein sequence ID" value="RTQ32903.1"/>
    <property type="molecule type" value="Genomic_DNA"/>
</dbReference>
<evidence type="ECO:0000256" key="7">
    <source>
        <dbReference type="ARBA" id="ARBA00022840"/>
    </source>
</evidence>
<dbReference type="InterPro" id="IPR003838">
    <property type="entry name" value="ABC3_permease_C"/>
</dbReference>
<evidence type="ECO:0000256" key="8">
    <source>
        <dbReference type="ARBA" id="ARBA00022967"/>
    </source>
</evidence>
<evidence type="ECO:0000256" key="14">
    <source>
        <dbReference type="SAM" id="Phobius"/>
    </source>
</evidence>
<comment type="similarity">
    <text evidence="12">Belongs to the ABC transporter superfamily. Macrolide exporter (TC 3.A.1.122) family.</text>
</comment>
<reference evidence="16 17" key="1">
    <citation type="submission" date="2018-12" db="EMBL/GenBank/DDBJ databases">
        <title>The genome of Variovorax gossypii DSM 100435.</title>
        <authorList>
            <person name="Gao J."/>
            <person name="Sun J."/>
        </authorList>
    </citation>
    <scope>NUCLEOTIDE SEQUENCE [LARGE SCALE GENOMIC DNA]</scope>
    <source>
        <strain evidence="16 17">DSM 100435</strain>
    </source>
</reference>
<accession>A0A431TJ63</accession>
<keyword evidence="7" id="KW-0067">ATP-binding</keyword>
<proteinExistence type="inferred from homology"/>
<sequence length="651" mass="68327">MDSEPLLALRAVRREFPAGDGTVVVLKDIDLKIDAGEMVAIVGASGSGKSTLMNILGCLDRPTAGSYRIAGAETGELNPDELAALRREHFGFIFQRYHLLADLSATANVELPAIYTGLAASARQARAQALLARLGLHERMNHRPGQLSGGQQQRVSIARALMNGGAVILADEPTGALDSTSGEEVMRILRELHADGHTVIIVTHDMSVASHAARVIEISDGVIVADRQTGAFPASAPAGVASPAPATAATVRAAADRLAQAFRMAVRAMNAHRLRTFLTMLSIIIGIAAVVSVVALGRGAQEQVMTQIRELGTNTLDVFPGKDFGDTHAGAIETLVAADADALADQPYVDSATPNLSINVTALYRELVVAGQVTGVGAGHFRVRGLKLASGRFFDARDVERHGQVAVIDPKAAATLFKSAARAIGEIVLLGNMPVEIIGVLQPVQSSTGTSTPTFYVPYAAVATRLSGQSHLDSISLRVRDAVPSQAVQQAVTAMLSERHGRKDFFIFSSDQIRQAVTRTSTTLTVLISGIAMIALLVGGIGVMNIMLVSVTERTQEIGVRMAIGARQSDILQQFLIEAMLVCLVGGILGVLSALGLGVAADLMQPGLQMSFSGASIVLAVVCSSLIGITFGFLPARNAARLDPVQALARD</sequence>
<keyword evidence="3" id="KW-1003">Cell membrane</keyword>
<organism evidence="16 17">
    <name type="scientific">Variovorax gossypii</name>
    <dbReference type="NCBI Taxonomy" id="1679495"/>
    <lineage>
        <taxon>Bacteria</taxon>
        <taxon>Pseudomonadati</taxon>
        <taxon>Pseudomonadota</taxon>
        <taxon>Betaproteobacteria</taxon>
        <taxon>Burkholderiales</taxon>
        <taxon>Comamonadaceae</taxon>
        <taxon>Variovorax</taxon>
    </lineage>
</organism>
<dbReference type="Pfam" id="PF02687">
    <property type="entry name" value="FtsX"/>
    <property type="match status" value="1"/>
</dbReference>
<evidence type="ECO:0000256" key="2">
    <source>
        <dbReference type="ARBA" id="ARBA00022448"/>
    </source>
</evidence>
<evidence type="ECO:0000256" key="10">
    <source>
        <dbReference type="ARBA" id="ARBA00023136"/>
    </source>
</evidence>
<dbReference type="PANTHER" id="PTHR30572:SF14">
    <property type="entry name" value="MACROLIDE EXPORT ATP-BINDING_PERMEASE PROTEIN MACB"/>
    <property type="match status" value="1"/>
</dbReference>
<dbReference type="SUPFAM" id="SSF52540">
    <property type="entry name" value="P-loop containing nucleoside triphosphate hydrolases"/>
    <property type="match status" value="1"/>
</dbReference>
<dbReference type="InterPro" id="IPR003593">
    <property type="entry name" value="AAA+_ATPase"/>
</dbReference>
<dbReference type="InterPro" id="IPR025857">
    <property type="entry name" value="MacB_PCD"/>
</dbReference>
<dbReference type="Pfam" id="PF12704">
    <property type="entry name" value="MacB_PCD"/>
    <property type="match status" value="1"/>
</dbReference>
<feature type="transmembrane region" description="Helical" evidence="14">
    <location>
        <begin position="277"/>
        <end position="297"/>
    </location>
</feature>
<dbReference type="InterPro" id="IPR003439">
    <property type="entry name" value="ABC_transporter-like_ATP-bd"/>
</dbReference>
<keyword evidence="11" id="KW-0046">Antibiotic resistance</keyword>
<name>A0A431TJ63_9BURK</name>
<dbReference type="InterPro" id="IPR027417">
    <property type="entry name" value="P-loop_NTPase"/>
</dbReference>
<evidence type="ECO:0000256" key="9">
    <source>
        <dbReference type="ARBA" id="ARBA00022989"/>
    </source>
</evidence>
<keyword evidence="10 14" id="KW-0472">Membrane</keyword>
<evidence type="ECO:0000256" key="5">
    <source>
        <dbReference type="ARBA" id="ARBA00022692"/>
    </source>
</evidence>
<dbReference type="GO" id="GO:0005524">
    <property type="term" value="F:ATP binding"/>
    <property type="evidence" value="ECO:0007669"/>
    <property type="project" value="UniProtKB-KW"/>
</dbReference>
<keyword evidence="8" id="KW-1278">Translocase</keyword>
<dbReference type="RefSeq" id="WP_126472162.1">
    <property type="nucleotide sequence ID" value="NZ_RXOE01000005.1"/>
</dbReference>
<gene>
    <name evidence="16" type="primary">macB</name>
    <name evidence="16" type="ORF">EJP69_19565</name>
</gene>
<evidence type="ECO:0000256" key="1">
    <source>
        <dbReference type="ARBA" id="ARBA00004429"/>
    </source>
</evidence>
<evidence type="ECO:0000313" key="17">
    <source>
        <dbReference type="Proteomes" id="UP000267418"/>
    </source>
</evidence>
<evidence type="ECO:0000256" key="6">
    <source>
        <dbReference type="ARBA" id="ARBA00022741"/>
    </source>
</evidence>